<evidence type="ECO:0000256" key="1">
    <source>
        <dbReference type="ARBA" id="ARBA00022679"/>
    </source>
</evidence>
<keyword evidence="5" id="KW-1185">Reference proteome</keyword>
<dbReference type="InterPro" id="IPR016181">
    <property type="entry name" value="Acyl_CoA_acyltransferase"/>
</dbReference>
<proteinExistence type="predicted"/>
<dbReference type="Gene3D" id="3.40.630.30">
    <property type="match status" value="1"/>
</dbReference>
<dbReference type="InterPro" id="IPR000182">
    <property type="entry name" value="GNAT_dom"/>
</dbReference>
<comment type="caution">
    <text evidence="4">The sequence shown here is derived from an EMBL/GenBank/DDBJ whole genome shotgun (WGS) entry which is preliminary data.</text>
</comment>
<reference evidence="4 5" key="1">
    <citation type="submission" date="2020-07" db="EMBL/GenBank/DDBJ databases">
        <title>Sequencing the genomes of 1000 actinobacteria strains.</title>
        <authorList>
            <person name="Klenk H.-P."/>
        </authorList>
    </citation>
    <scope>NUCLEOTIDE SEQUENCE [LARGE SCALE GENOMIC DNA]</scope>
    <source>
        <strain evidence="4 5">DSM 19082</strain>
    </source>
</reference>
<dbReference type="GO" id="GO:0016747">
    <property type="term" value="F:acyltransferase activity, transferring groups other than amino-acyl groups"/>
    <property type="evidence" value="ECO:0007669"/>
    <property type="project" value="InterPro"/>
</dbReference>
<keyword evidence="1" id="KW-0808">Transferase</keyword>
<evidence type="ECO:0000313" key="5">
    <source>
        <dbReference type="Proteomes" id="UP000582231"/>
    </source>
</evidence>
<sequence>MTTLTVHGRTVRLRPATAADTTLLVEVYAASRADELDRATWQPGQREAFERMQFDLQDRQYRAAHPHGSFDVVEVDGHPAGRLYLSDPSESDDDIRIVDIALLPAFQRQGIGGALVRAVTDRAAAEGRTVSLHVETGHRASGLYERLGFRQVEDRGIRRLLEWRSGEDGLVAQALGVAADGDQEQRDRAEAGVTELAGALAERGLRRPREDQRELASRGAIRAGTSQLRTERGLGEREGDLGAVLDHRAEGLAHEAGEVVEVQPRSHEASLGERR</sequence>
<keyword evidence="4" id="KW-0689">Ribosomal protein</keyword>
<dbReference type="EMBL" id="JACCBF010000001">
    <property type="protein sequence ID" value="NYD28986.1"/>
    <property type="molecule type" value="Genomic_DNA"/>
</dbReference>
<organism evidence="4 5">
    <name type="scientific">Nocardioides kongjuensis</name>
    <dbReference type="NCBI Taxonomy" id="349522"/>
    <lineage>
        <taxon>Bacteria</taxon>
        <taxon>Bacillati</taxon>
        <taxon>Actinomycetota</taxon>
        <taxon>Actinomycetes</taxon>
        <taxon>Propionibacteriales</taxon>
        <taxon>Nocardioidaceae</taxon>
        <taxon>Nocardioides</taxon>
    </lineage>
</organism>
<dbReference type="CDD" id="cd04301">
    <property type="entry name" value="NAT_SF"/>
    <property type="match status" value="1"/>
</dbReference>
<dbReference type="Pfam" id="PF00583">
    <property type="entry name" value="Acetyltransf_1"/>
    <property type="match status" value="1"/>
</dbReference>
<evidence type="ECO:0000256" key="2">
    <source>
        <dbReference type="ARBA" id="ARBA00023315"/>
    </source>
</evidence>
<accession>A0A852RI21</accession>
<gene>
    <name evidence="4" type="ORF">BJ958_000532</name>
</gene>
<name>A0A852RI21_9ACTN</name>
<evidence type="ECO:0000259" key="3">
    <source>
        <dbReference type="PROSITE" id="PS51186"/>
    </source>
</evidence>
<keyword evidence="2" id="KW-0012">Acyltransferase</keyword>
<dbReference type="SUPFAM" id="SSF55729">
    <property type="entry name" value="Acyl-CoA N-acyltransferases (Nat)"/>
    <property type="match status" value="1"/>
</dbReference>
<protein>
    <submittedName>
        <fullName evidence="4">Ribosomal protein S18 acetylase RimI-like enzyme</fullName>
    </submittedName>
</protein>
<dbReference type="Proteomes" id="UP000582231">
    <property type="component" value="Unassembled WGS sequence"/>
</dbReference>
<evidence type="ECO:0000313" key="4">
    <source>
        <dbReference type="EMBL" id="NYD28986.1"/>
    </source>
</evidence>
<dbReference type="RefSeq" id="WP_179725300.1">
    <property type="nucleotide sequence ID" value="NZ_BAABEF010000001.1"/>
</dbReference>
<dbReference type="AlphaFoldDB" id="A0A852RI21"/>
<dbReference type="InterPro" id="IPR050832">
    <property type="entry name" value="Bact_Acetyltransf"/>
</dbReference>
<dbReference type="PROSITE" id="PS51186">
    <property type="entry name" value="GNAT"/>
    <property type="match status" value="1"/>
</dbReference>
<feature type="domain" description="N-acetyltransferase" evidence="3">
    <location>
        <begin position="11"/>
        <end position="167"/>
    </location>
</feature>
<dbReference type="PANTHER" id="PTHR43877">
    <property type="entry name" value="AMINOALKYLPHOSPHONATE N-ACETYLTRANSFERASE-RELATED-RELATED"/>
    <property type="match status" value="1"/>
</dbReference>
<dbReference type="GO" id="GO:0005840">
    <property type="term" value="C:ribosome"/>
    <property type="evidence" value="ECO:0007669"/>
    <property type="project" value="UniProtKB-KW"/>
</dbReference>
<keyword evidence="4" id="KW-0687">Ribonucleoprotein</keyword>